<gene>
    <name evidence="1" type="ORF">ACFQ1S_01650</name>
</gene>
<evidence type="ECO:0000313" key="2">
    <source>
        <dbReference type="Proteomes" id="UP001597045"/>
    </source>
</evidence>
<dbReference type="Proteomes" id="UP001597045">
    <property type="component" value="Unassembled WGS sequence"/>
</dbReference>
<sequence>MISSGIAHAQSWAVLSILKRVETPGASPDVVTVEFSAPEMELVLVSQVTMLMLIEAWRLFDQRRMA</sequence>
<name>A0ABW3M1H4_9PSEU</name>
<proteinExistence type="predicted"/>
<organism evidence="1 2">
    <name type="scientific">Kibdelosporangium lantanae</name>
    <dbReference type="NCBI Taxonomy" id="1497396"/>
    <lineage>
        <taxon>Bacteria</taxon>
        <taxon>Bacillati</taxon>
        <taxon>Actinomycetota</taxon>
        <taxon>Actinomycetes</taxon>
        <taxon>Pseudonocardiales</taxon>
        <taxon>Pseudonocardiaceae</taxon>
        <taxon>Kibdelosporangium</taxon>
    </lineage>
</organism>
<dbReference type="EMBL" id="JBHTIS010000046">
    <property type="protein sequence ID" value="MFD1044388.1"/>
    <property type="molecule type" value="Genomic_DNA"/>
</dbReference>
<reference evidence="2" key="1">
    <citation type="journal article" date="2019" name="Int. J. Syst. Evol. Microbiol.">
        <title>The Global Catalogue of Microorganisms (GCM) 10K type strain sequencing project: providing services to taxonomists for standard genome sequencing and annotation.</title>
        <authorList>
            <consortium name="The Broad Institute Genomics Platform"/>
            <consortium name="The Broad Institute Genome Sequencing Center for Infectious Disease"/>
            <person name="Wu L."/>
            <person name="Ma J."/>
        </authorList>
    </citation>
    <scope>NUCLEOTIDE SEQUENCE [LARGE SCALE GENOMIC DNA]</scope>
    <source>
        <strain evidence="2">JCM 31486</strain>
    </source>
</reference>
<evidence type="ECO:0000313" key="1">
    <source>
        <dbReference type="EMBL" id="MFD1044388.1"/>
    </source>
</evidence>
<comment type="caution">
    <text evidence="1">The sequence shown here is derived from an EMBL/GenBank/DDBJ whole genome shotgun (WGS) entry which is preliminary data.</text>
</comment>
<accession>A0ABW3M1H4</accession>
<protein>
    <submittedName>
        <fullName evidence="1">Uncharacterized protein</fullName>
    </submittedName>
</protein>
<keyword evidence="2" id="KW-1185">Reference proteome</keyword>